<dbReference type="PANTHER" id="PTHR44086:SF10">
    <property type="entry name" value="THIOSULFATE SULFURTRANSFERASE_RHODANESE-LIKE DOMAIN-CONTAINING PROTEIN 3"/>
    <property type="match status" value="1"/>
</dbReference>
<dbReference type="OrthoDB" id="9800872at2"/>
<dbReference type="EMBL" id="RQVQ01000051">
    <property type="protein sequence ID" value="RRJ87671.1"/>
    <property type="molecule type" value="Genomic_DNA"/>
</dbReference>
<dbReference type="AlphaFoldDB" id="A0A3P3VXZ2"/>
<name>A0A3P3VXZ2_9FLAO</name>
<dbReference type="Gene3D" id="3.40.250.10">
    <property type="entry name" value="Rhodanese-like domain"/>
    <property type="match status" value="1"/>
</dbReference>
<dbReference type="InterPro" id="IPR001763">
    <property type="entry name" value="Rhodanese-like_dom"/>
</dbReference>
<sequence length="71" mass="7890">MHIKGFENITLNSLEKNVSKIQKDAPVIIHCQSGVRGAMAYSILEKLGYTNILNYSGSINDWSAKKLPLVK</sequence>
<dbReference type="SMART" id="SM00450">
    <property type="entry name" value="RHOD"/>
    <property type="match status" value="1"/>
</dbReference>
<dbReference type="RefSeq" id="WP_125020148.1">
    <property type="nucleotide sequence ID" value="NZ_RQVQ01000051.1"/>
</dbReference>
<dbReference type="CDD" id="cd00158">
    <property type="entry name" value="RHOD"/>
    <property type="match status" value="1"/>
</dbReference>
<keyword evidence="3" id="KW-1185">Reference proteome</keyword>
<dbReference type="Pfam" id="PF00581">
    <property type="entry name" value="Rhodanese"/>
    <property type="match status" value="1"/>
</dbReference>
<dbReference type="GO" id="GO:0004792">
    <property type="term" value="F:thiosulfate-cyanide sulfurtransferase activity"/>
    <property type="evidence" value="ECO:0007669"/>
    <property type="project" value="TreeGrafter"/>
</dbReference>
<dbReference type="Proteomes" id="UP000275719">
    <property type="component" value="Unassembled WGS sequence"/>
</dbReference>
<evidence type="ECO:0000313" key="3">
    <source>
        <dbReference type="Proteomes" id="UP000275719"/>
    </source>
</evidence>
<dbReference type="SUPFAM" id="SSF52821">
    <property type="entry name" value="Rhodanese/Cell cycle control phosphatase"/>
    <property type="match status" value="1"/>
</dbReference>
<proteinExistence type="predicted"/>
<dbReference type="PANTHER" id="PTHR44086">
    <property type="entry name" value="THIOSULFATE SULFURTRANSFERASE RDL2, MITOCHONDRIAL-RELATED"/>
    <property type="match status" value="1"/>
</dbReference>
<organism evidence="2 3">
    <name type="scientific">Paenimyroides tangerinum</name>
    <dbReference type="NCBI Taxonomy" id="2488728"/>
    <lineage>
        <taxon>Bacteria</taxon>
        <taxon>Pseudomonadati</taxon>
        <taxon>Bacteroidota</taxon>
        <taxon>Flavobacteriia</taxon>
        <taxon>Flavobacteriales</taxon>
        <taxon>Flavobacteriaceae</taxon>
        <taxon>Paenimyroides</taxon>
    </lineage>
</organism>
<evidence type="ECO:0000313" key="2">
    <source>
        <dbReference type="EMBL" id="RRJ87671.1"/>
    </source>
</evidence>
<protein>
    <submittedName>
        <fullName evidence="2">Rhodanese-like domain-containing protein</fullName>
    </submittedName>
</protein>
<gene>
    <name evidence="2" type="ORF">EG240_14890</name>
</gene>
<dbReference type="InterPro" id="IPR036873">
    <property type="entry name" value="Rhodanese-like_dom_sf"/>
</dbReference>
<comment type="caution">
    <text evidence="2">The sequence shown here is derived from an EMBL/GenBank/DDBJ whole genome shotgun (WGS) entry which is preliminary data.</text>
</comment>
<feature type="domain" description="Rhodanese" evidence="1">
    <location>
        <begin position="2"/>
        <end position="71"/>
    </location>
</feature>
<accession>A0A3P3VXZ2</accession>
<evidence type="ECO:0000259" key="1">
    <source>
        <dbReference type="PROSITE" id="PS50206"/>
    </source>
</evidence>
<reference evidence="2 3" key="1">
    <citation type="submission" date="2018-11" db="EMBL/GenBank/DDBJ databases">
        <title>Flavobacterium sp. nov., YIM 102701-2 draft genome.</title>
        <authorList>
            <person name="Li G."/>
            <person name="Jiang Y."/>
        </authorList>
    </citation>
    <scope>NUCLEOTIDE SEQUENCE [LARGE SCALE GENOMIC DNA]</scope>
    <source>
        <strain evidence="2 3">YIM 102701-2</strain>
    </source>
</reference>
<dbReference type="PROSITE" id="PS50206">
    <property type="entry name" value="RHODANESE_3"/>
    <property type="match status" value="1"/>
</dbReference>